<feature type="transmembrane region" description="Helical" evidence="12">
    <location>
        <begin position="51"/>
        <end position="71"/>
    </location>
</feature>
<dbReference type="GO" id="GO:0044780">
    <property type="term" value="P:bacterial-type flagellum assembly"/>
    <property type="evidence" value="ECO:0007669"/>
    <property type="project" value="InterPro"/>
</dbReference>
<accession>A0AAW3JVM0</accession>
<dbReference type="EMBL" id="LLKB01000001">
    <property type="protein sequence ID" value="KQC86697.1"/>
    <property type="molecule type" value="Genomic_DNA"/>
</dbReference>
<keyword evidence="9 12" id="KW-1133">Transmembrane helix</keyword>
<evidence type="ECO:0000256" key="4">
    <source>
        <dbReference type="ARBA" id="ARBA00022448"/>
    </source>
</evidence>
<dbReference type="GO" id="GO:0005886">
    <property type="term" value="C:plasma membrane"/>
    <property type="evidence" value="ECO:0007669"/>
    <property type="project" value="UniProtKB-SubCell"/>
</dbReference>
<keyword evidence="13" id="KW-0282">Flagellum</keyword>
<dbReference type="RefSeq" id="WP_055942526.1">
    <property type="nucleotide sequence ID" value="NZ_JAQDCV010000001.1"/>
</dbReference>
<dbReference type="Pfam" id="PF01312">
    <property type="entry name" value="Bac_export_2"/>
    <property type="match status" value="1"/>
</dbReference>
<keyword evidence="13" id="KW-0969">Cilium</keyword>
<evidence type="ECO:0000256" key="7">
    <source>
        <dbReference type="ARBA" id="ARBA00022795"/>
    </source>
</evidence>
<dbReference type="PRINTS" id="PR00950">
    <property type="entry name" value="TYPE3IMSPROT"/>
</dbReference>
<comment type="caution">
    <text evidence="13">The sequence shown here is derived from an EMBL/GenBank/DDBJ whole genome shotgun (WGS) entry which is preliminary data.</text>
</comment>
<feature type="transmembrane region" description="Helical" evidence="12">
    <location>
        <begin position="164"/>
        <end position="185"/>
    </location>
</feature>
<comment type="similarity">
    <text evidence="2 12">Belongs to the type III secretion exporter family.</text>
</comment>
<keyword evidence="6 12" id="KW-0812">Transmembrane</keyword>
<proteinExistence type="inferred from homology"/>
<evidence type="ECO:0000256" key="8">
    <source>
        <dbReference type="ARBA" id="ARBA00022927"/>
    </source>
</evidence>
<evidence type="ECO:0000256" key="9">
    <source>
        <dbReference type="ARBA" id="ARBA00022989"/>
    </source>
</evidence>
<evidence type="ECO:0000313" key="13">
    <source>
        <dbReference type="EMBL" id="KQC86697.1"/>
    </source>
</evidence>
<dbReference type="InterPro" id="IPR006135">
    <property type="entry name" value="T3SS_substrate_exporter"/>
</dbReference>
<sequence length="375" mass="42756">MIEKDSLKVVYCYDLQLFAKDGPNGEKTEEPTSKKLSDARKKGQVGKSKEVTTAAMLLTFFVLLKFFIGYLGGRFLSCFEYVFKHISEYGNDEFTVPLSSALMGDMVKYILITGLPFYAVIFVVAFISQMAQIKWKVSFEPMKPKFSKFNPISGVKRIFSKNKLFETLFDTAKLVILCAVVISYLKDKWDLVMKMYSYTLTQGIALIGDIIIDIGMRVSMWFIVIGAADFAYQKWKFHDDMKMTKQEVKDEFKNSEGDPKVKSQQRARMQQASRRRMMQSVPQADVVITNPTHFAVAIKYDKNEHEAPIVLAKGADYLARKIKDVAAENSIEIVENKPLARMLYHNVDIGAEIPPELYQMVAEVLAYVYNLKGKS</sequence>
<evidence type="ECO:0000256" key="10">
    <source>
        <dbReference type="ARBA" id="ARBA00023136"/>
    </source>
</evidence>
<evidence type="ECO:0000256" key="3">
    <source>
        <dbReference type="ARBA" id="ARBA00021622"/>
    </source>
</evidence>
<evidence type="ECO:0000256" key="6">
    <source>
        <dbReference type="ARBA" id="ARBA00022692"/>
    </source>
</evidence>
<dbReference type="Gene3D" id="3.40.1690.10">
    <property type="entry name" value="secretion proteins EscU"/>
    <property type="match status" value="1"/>
</dbReference>
<dbReference type="GO" id="GO:0009306">
    <property type="term" value="P:protein secretion"/>
    <property type="evidence" value="ECO:0007669"/>
    <property type="project" value="InterPro"/>
</dbReference>
<dbReference type="PANTHER" id="PTHR30531:SF12">
    <property type="entry name" value="FLAGELLAR BIOSYNTHETIC PROTEIN FLHB"/>
    <property type="match status" value="1"/>
</dbReference>
<reference evidence="13 14" key="1">
    <citation type="submission" date="2015-10" db="EMBL/GenBank/DDBJ databases">
        <title>Butyribacter intestini gen. nov., sp. nov., a butyric acid-producing bacterium of the family Lachnospiraceae isolated from the human faeces.</title>
        <authorList>
            <person name="Zou Y."/>
            <person name="Xue W."/>
            <person name="Luo G."/>
            <person name="Lv M."/>
        </authorList>
    </citation>
    <scope>NUCLEOTIDE SEQUENCE [LARGE SCALE GENOMIC DNA]</scope>
    <source>
        <strain evidence="13 14">TF01-11</strain>
    </source>
</reference>
<dbReference type="InterPro" id="IPR029025">
    <property type="entry name" value="T3SS_substrate_exporter_C"/>
</dbReference>
<keyword evidence="7 12" id="KW-1005">Bacterial flagellum biogenesis</keyword>
<keyword evidence="13" id="KW-0966">Cell projection</keyword>
<dbReference type="SUPFAM" id="SSF160544">
    <property type="entry name" value="EscU C-terminal domain-like"/>
    <property type="match status" value="1"/>
</dbReference>
<keyword evidence="10 12" id="KW-0472">Membrane</keyword>
<dbReference type="AlphaFoldDB" id="A0AAW3JVM0"/>
<organism evidence="13 14">
    <name type="scientific">Butyribacter intestini</name>
    <dbReference type="NCBI Taxonomy" id="1703332"/>
    <lineage>
        <taxon>Bacteria</taxon>
        <taxon>Bacillati</taxon>
        <taxon>Bacillota</taxon>
        <taxon>Clostridia</taxon>
        <taxon>Lachnospirales</taxon>
        <taxon>Lachnospiraceae</taxon>
        <taxon>Butyribacter</taxon>
    </lineage>
</organism>
<dbReference type="FunFam" id="3.40.1690.10:FF:000001">
    <property type="entry name" value="Flagellar biosynthetic protein FlhB"/>
    <property type="match status" value="1"/>
</dbReference>
<dbReference type="Proteomes" id="UP000050833">
    <property type="component" value="Unassembled WGS sequence"/>
</dbReference>
<evidence type="ECO:0000313" key="14">
    <source>
        <dbReference type="Proteomes" id="UP000050833"/>
    </source>
</evidence>
<keyword evidence="4 12" id="KW-0813">Transport</keyword>
<comment type="subcellular location">
    <subcellularLocation>
        <location evidence="1">Cell membrane</location>
        <topology evidence="1">Multi-pass membrane protein</topology>
    </subcellularLocation>
</comment>
<comment type="function">
    <text evidence="12">Required for formation of the rod structure in the basal body of the flagellar apparatus. Together with FliI and FliH, may constitute the export apparatus of flagellin.</text>
</comment>
<keyword evidence="8 12" id="KW-0653">Protein transport</keyword>
<gene>
    <name evidence="12" type="primary">flhB</name>
    <name evidence="13" type="ORF">APZ18_05910</name>
</gene>
<protein>
    <recommendedName>
        <fullName evidence="3 12">Flagellar biosynthetic protein FlhB</fullName>
    </recommendedName>
</protein>
<keyword evidence="14" id="KW-1185">Reference proteome</keyword>
<feature type="transmembrane region" description="Helical" evidence="12">
    <location>
        <begin position="106"/>
        <end position="127"/>
    </location>
</feature>
<evidence type="ECO:0000256" key="12">
    <source>
        <dbReference type="RuleBase" id="RU364091"/>
    </source>
</evidence>
<dbReference type="NCBIfam" id="TIGR00328">
    <property type="entry name" value="flhB"/>
    <property type="match status" value="1"/>
</dbReference>
<dbReference type="Gene3D" id="6.10.250.2080">
    <property type="match status" value="1"/>
</dbReference>
<evidence type="ECO:0000256" key="5">
    <source>
        <dbReference type="ARBA" id="ARBA00022475"/>
    </source>
</evidence>
<keyword evidence="11 12" id="KW-1006">Bacterial flagellum protein export</keyword>
<dbReference type="InterPro" id="IPR006136">
    <property type="entry name" value="FlhB"/>
</dbReference>
<name>A0AAW3JVM0_9FIRM</name>
<dbReference type="PANTHER" id="PTHR30531">
    <property type="entry name" value="FLAGELLAR BIOSYNTHETIC PROTEIN FLHB"/>
    <property type="match status" value="1"/>
</dbReference>
<evidence type="ECO:0000256" key="1">
    <source>
        <dbReference type="ARBA" id="ARBA00004651"/>
    </source>
</evidence>
<evidence type="ECO:0000256" key="11">
    <source>
        <dbReference type="ARBA" id="ARBA00023225"/>
    </source>
</evidence>
<evidence type="ECO:0000256" key="2">
    <source>
        <dbReference type="ARBA" id="ARBA00010690"/>
    </source>
</evidence>
<keyword evidence="5 12" id="KW-1003">Cell membrane</keyword>
<feature type="transmembrane region" description="Helical" evidence="12">
    <location>
        <begin position="205"/>
        <end position="232"/>
    </location>
</feature>